<evidence type="ECO:0000313" key="3">
    <source>
        <dbReference type="Proteomes" id="UP000799423"/>
    </source>
</evidence>
<evidence type="ECO:0000313" key="2">
    <source>
        <dbReference type="EMBL" id="KAF2845299.1"/>
    </source>
</evidence>
<feature type="compositionally biased region" description="Polar residues" evidence="1">
    <location>
        <begin position="278"/>
        <end position="296"/>
    </location>
</feature>
<dbReference type="OrthoDB" id="5364171at2759"/>
<feature type="region of interest" description="Disordered" evidence="1">
    <location>
        <begin position="23"/>
        <end position="42"/>
    </location>
</feature>
<evidence type="ECO:0000256" key="1">
    <source>
        <dbReference type="SAM" id="MobiDB-lite"/>
    </source>
</evidence>
<protein>
    <submittedName>
        <fullName evidence="2">Uncharacterized protein</fullName>
    </submittedName>
</protein>
<keyword evidence="3" id="KW-1185">Reference proteome</keyword>
<gene>
    <name evidence="2" type="ORF">T440DRAFT_278160</name>
</gene>
<dbReference type="Proteomes" id="UP000799423">
    <property type="component" value="Unassembled WGS sequence"/>
</dbReference>
<dbReference type="AlphaFoldDB" id="A0A6A7ASS9"/>
<accession>A0A6A7ASS9</accession>
<dbReference type="EMBL" id="MU006349">
    <property type="protein sequence ID" value="KAF2845299.1"/>
    <property type="molecule type" value="Genomic_DNA"/>
</dbReference>
<feature type="region of interest" description="Disordered" evidence="1">
    <location>
        <begin position="278"/>
        <end position="303"/>
    </location>
</feature>
<organism evidence="2 3">
    <name type="scientific">Plenodomus tracheiphilus IPT5</name>
    <dbReference type="NCBI Taxonomy" id="1408161"/>
    <lineage>
        <taxon>Eukaryota</taxon>
        <taxon>Fungi</taxon>
        <taxon>Dikarya</taxon>
        <taxon>Ascomycota</taxon>
        <taxon>Pezizomycotina</taxon>
        <taxon>Dothideomycetes</taxon>
        <taxon>Pleosporomycetidae</taxon>
        <taxon>Pleosporales</taxon>
        <taxon>Pleosporineae</taxon>
        <taxon>Leptosphaeriaceae</taxon>
        <taxon>Plenodomus</taxon>
    </lineage>
</organism>
<proteinExistence type="predicted"/>
<feature type="region of interest" description="Disordered" evidence="1">
    <location>
        <begin position="54"/>
        <end position="85"/>
    </location>
</feature>
<sequence>MSRPQSMPDFAALLDSSTSMFEKRIHSRRQTSPERKNVHLRKKPSLSLAAGLIMNNESPRSMLPPASPVKPRSREGPPSVGIEEQQEDEDMFYAYALRSDVPNFPPYILTFASITVCSRWWAFVKHEYPESARPSLQFFVVRSDHLETIRDDSKFYEIHNRWFYTAQASTASSPTMIPVQTSKSASAATSQQATGDNTTMAAMERLTEKLDRLAGIVEKNVEQIHALSVAQSAGLQHMQEINESNSSQIKAIGDAQLKLQALVDQNASHYIALSNTSFQSHEQTRKSQQQTKVSQDQTRKAQDETRDILKTTIAQLQTLSHNQVQLSQTCEGIMRSVESLSNSVVQLNSTTAISDTASVQSINSTAPSTALARRISPGPRKLNRRIKGVWYEYDDPCTPSGTPRRRVDYLDTPPKSPIVFKNVRA</sequence>
<name>A0A6A7ASS9_9PLEO</name>
<reference evidence="2" key="1">
    <citation type="submission" date="2020-01" db="EMBL/GenBank/DDBJ databases">
        <authorList>
            <consortium name="DOE Joint Genome Institute"/>
            <person name="Haridas S."/>
            <person name="Albert R."/>
            <person name="Binder M."/>
            <person name="Bloem J."/>
            <person name="Labutti K."/>
            <person name="Salamov A."/>
            <person name="Andreopoulos B."/>
            <person name="Baker S.E."/>
            <person name="Barry K."/>
            <person name="Bills G."/>
            <person name="Bluhm B.H."/>
            <person name="Cannon C."/>
            <person name="Castanera R."/>
            <person name="Culley D.E."/>
            <person name="Daum C."/>
            <person name="Ezra D."/>
            <person name="Gonzalez J.B."/>
            <person name="Henrissat B."/>
            <person name="Kuo A."/>
            <person name="Liang C."/>
            <person name="Lipzen A."/>
            <person name="Lutzoni F."/>
            <person name="Magnuson J."/>
            <person name="Mondo S."/>
            <person name="Nolan M."/>
            <person name="Ohm R."/>
            <person name="Pangilinan J."/>
            <person name="Park H.-J."/>
            <person name="Ramirez L."/>
            <person name="Alfaro M."/>
            <person name="Sun H."/>
            <person name="Tritt A."/>
            <person name="Yoshinaga Y."/>
            <person name="Zwiers L.-H."/>
            <person name="Turgeon B.G."/>
            <person name="Goodwin S.B."/>
            <person name="Spatafora J.W."/>
            <person name="Crous P.W."/>
            <person name="Grigoriev I.V."/>
        </authorList>
    </citation>
    <scope>NUCLEOTIDE SEQUENCE</scope>
    <source>
        <strain evidence="2">IPT5</strain>
    </source>
</reference>